<accession>A0AAN7NRZ0</accession>
<keyword evidence="2" id="KW-1185">Reference proteome</keyword>
<name>A0AAN7NRZ0_MYCAM</name>
<sequence length="146" mass="16515">MVQEANCMSQSGCTVWYNRGRTVAGSLQRLLKMKKKAEIFHIAKHSSDLLLSFNQSSPVSRMHKHTQEHNSCSDKLDMVYNRTCPAPLAPFKYWKAAIRSPPSLLFSRLNNPNSLSLSSQERCSSPRIIFVALLWTCSNSSMSFLC</sequence>
<dbReference type="AlphaFoldDB" id="A0AAN7NRZ0"/>
<dbReference type="Proteomes" id="UP001333110">
    <property type="component" value="Unassembled WGS sequence"/>
</dbReference>
<reference evidence="1 2" key="1">
    <citation type="journal article" date="2023" name="J. Hered.">
        <title>Chromosome-level genome of the wood stork (Mycteria americana) provides insight into avian chromosome evolution.</title>
        <authorList>
            <person name="Flamio R. Jr."/>
            <person name="Ramstad K.M."/>
        </authorList>
    </citation>
    <scope>NUCLEOTIDE SEQUENCE [LARGE SCALE GENOMIC DNA]</scope>
    <source>
        <strain evidence="1">JAX WOST 10</strain>
    </source>
</reference>
<dbReference type="EMBL" id="JAUNZN010000009">
    <property type="protein sequence ID" value="KAK4816023.1"/>
    <property type="molecule type" value="Genomic_DNA"/>
</dbReference>
<comment type="caution">
    <text evidence="1">The sequence shown here is derived from an EMBL/GenBank/DDBJ whole genome shotgun (WGS) entry which is preliminary data.</text>
</comment>
<organism evidence="1 2">
    <name type="scientific">Mycteria americana</name>
    <name type="common">Wood stork</name>
    <dbReference type="NCBI Taxonomy" id="33587"/>
    <lineage>
        <taxon>Eukaryota</taxon>
        <taxon>Metazoa</taxon>
        <taxon>Chordata</taxon>
        <taxon>Craniata</taxon>
        <taxon>Vertebrata</taxon>
        <taxon>Euteleostomi</taxon>
        <taxon>Archelosauria</taxon>
        <taxon>Archosauria</taxon>
        <taxon>Dinosauria</taxon>
        <taxon>Saurischia</taxon>
        <taxon>Theropoda</taxon>
        <taxon>Coelurosauria</taxon>
        <taxon>Aves</taxon>
        <taxon>Neognathae</taxon>
        <taxon>Neoaves</taxon>
        <taxon>Aequornithes</taxon>
        <taxon>Ciconiiformes</taxon>
        <taxon>Ciconiidae</taxon>
        <taxon>Mycteria</taxon>
    </lineage>
</organism>
<evidence type="ECO:0000313" key="2">
    <source>
        <dbReference type="Proteomes" id="UP001333110"/>
    </source>
</evidence>
<gene>
    <name evidence="1" type="ORF">QYF61_011013</name>
</gene>
<proteinExistence type="predicted"/>
<evidence type="ECO:0000313" key="1">
    <source>
        <dbReference type="EMBL" id="KAK4816023.1"/>
    </source>
</evidence>
<protein>
    <submittedName>
        <fullName evidence="1">Uncharacterized protein</fullName>
    </submittedName>
</protein>